<organism evidence="1">
    <name type="scientific">Arundo donax</name>
    <name type="common">Giant reed</name>
    <name type="synonym">Donax arundinaceus</name>
    <dbReference type="NCBI Taxonomy" id="35708"/>
    <lineage>
        <taxon>Eukaryota</taxon>
        <taxon>Viridiplantae</taxon>
        <taxon>Streptophyta</taxon>
        <taxon>Embryophyta</taxon>
        <taxon>Tracheophyta</taxon>
        <taxon>Spermatophyta</taxon>
        <taxon>Magnoliopsida</taxon>
        <taxon>Liliopsida</taxon>
        <taxon>Poales</taxon>
        <taxon>Poaceae</taxon>
        <taxon>PACMAD clade</taxon>
        <taxon>Arundinoideae</taxon>
        <taxon>Arundineae</taxon>
        <taxon>Arundo</taxon>
    </lineage>
</organism>
<name>A0A0A8ZU46_ARUDO</name>
<reference evidence="1" key="2">
    <citation type="journal article" date="2015" name="Data Brief">
        <title>Shoot transcriptome of the giant reed, Arundo donax.</title>
        <authorList>
            <person name="Barrero R.A."/>
            <person name="Guerrero F.D."/>
            <person name="Moolhuijzen P."/>
            <person name="Goolsby J.A."/>
            <person name="Tidwell J."/>
            <person name="Bellgard S.E."/>
            <person name="Bellgard M.I."/>
        </authorList>
    </citation>
    <scope>NUCLEOTIDE SEQUENCE</scope>
    <source>
        <tissue evidence="1">Shoot tissue taken approximately 20 cm above the soil surface</tissue>
    </source>
</reference>
<proteinExistence type="predicted"/>
<sequence>MDNKKYLLVSSNVNQVSKKCGLLHCQSRAAYVYVLHPVANMGSCAYMHRYFVVL</sequence>
<dbReference type="AlphaFoldDB" id="A0A0A8ZU46"/>
<accession>A0A0A8ZU46</accession>
<reference evidence="1" key="1">
    <citation type="submission" date="2014-09" db="EMBL/GenBank/DDBJ databases">
        <authorList>
            <person name="Magalhaes I.L.F."/>
            <person name="Oliveira U."/>
            <person name="Santos F.R."/>
            <person name="Vidigal T.H.D.A."/>
            <person name="Brescovit A.D."/>
            <person name="Santos A.J."/>
        </authorList>
    </citation>
    <scope>NUCLEOTIDE SEQUENCE</scope>
    <source>
        <tissue evidence="1">Shoot tissue taken approximately 20 cm above the soil surface</tissue>
    </source>
</reference>
<evidence type="ECO:0000313" key="1">
    <source>
        <dbReference type="EMBL" id="JAD42321.1"/>
    </source>
</evidence>
<protein>
    <submittedName>
        <fullName evidence="1">Uncharacterized protein</fullName>
    </submittedName>
</protein>
<dbReference type="EMBL" id="GBRH01255574">
    <property type="protein sequence ID" value="JAD42321.1"/>
    <property type="molecule type" value="Transcribed_RNA"/>
</dbReference>